<proteinExistence type="inferred from homology"/>
<keyword evidence="9" id="KW-1185">Reference proteome</keyword>
<dbReference type="PANTHER" id="PTHR13887">
    <property type="entry name" value="GLUTATHIONE S-TRANSFERASE KAPPA"/>
    <property type="match status" value="1"/>
</dbReference>
<dbReference type="SUPFAM" id="SSF52833">
    <property type="entry name" value="Thioredoxin-like"/>
    <property type="match status" value="1"/>
</dbReference>
<evidence type="ECO:0000256" key="2">
    <source>
        <dbReference type="ARBA" id="ARBA00022729"/>
    </source>
</evidence>
<name>A0ABP3NN15_SACER</name>
<sequence length="248" mass="26984">MPKTTNPVTQKSGFSINIILTLIVVVMAVVVIGGVLWINRDGNGSSLSGAVPAETLNKPDSSTLSQSPDGKVTVTEFLDYQCPACEQYYRGITKQVEQQYAGRINFVVRNFPLDMHPLARQAASAAEAAGMQGKFKEMYHALYDNYQAWAIAPDGQNVSSDSQKAAALIDQYAQQIGLDVNRLHQDMASPQIKAKLDRDLADGEAARVNSTPTLFINGKQFQAPSGDGVTYQQVADKFRAEIDQALAR</sequence>
<evidence type="ECO:0000256" key="3">
    <source>
        <dbReference type="ARBA" id="ARBA00023002"/>
    </source>
</evidence>
<evidence type="ECO:0000256" key="4">
    <source>
        <dbReference type="ARBA" id="ARBA00023157"/>
    </source>
</evidence>
<evidence type="ECO:0000256" key="1">
    <source>
        <dbReference type="ARBA" id="ARBA00005791"/>
    </source>
</evidence>
<evidence type="ECO:0000313" key="9">
    <source>
        <dbReference type="Proteomes" id="UP001500729"/>
    </source>
</evidence>
<dbReference type="Proteomes" id="UP001500729">
    <property type="component" value="Unassembled WGS sequence"/>
</dbReference>
<dbReference type="PROSITE" id="PS51352">
    <property type="entry name" value="THIOREDOXIN_2"/>
    <property type="match status" value="1"/>
</dbReference>
<dbReference type="Gene3D" id="3.40.30.10">
    <property type="entry name" value="Glutaredoxin"/>
    <property type="match status" value="1"/>
</dbReference>
<keyword evidence="5" id="KW-0676">Redox-active center</keyword>
<protein>
    <recommendedName>
        <fullName evidence="7">Thioredoxin domain-containing protein</fullName>
    </recommendedName>
</protein>
<reference evidence="9" key="1">
    <citation type="journal article" date="2019" name="Int. J. Syst. Evol. Microbiol.">
        <title>The Global Catalogue of Microorganisms (GCM) 10K type strain sequencing project: providing services to taxonomists for standard genome sequencing and annotation.</title>
        <authorList>
            <consortium name="The Broad Institute Genomics Platform"/>
            <consortium name="The Broad Institute Genome Sequencing Center for Infectious Disease"/>
            <person name="Wu L."/>
            <person name="Ma J."/>
        </authorList>
    </citation>
    <scope>NUCLEOTIDE SEQUENCE [LARGE SCALE GENOMIC DNA]</scope>
    <source>
        <strain evidence="9">JCM 10303</strain>
    </source>
</reference>
<accession>A0ABP3NN15</accession>
<keyword evidence="3" id="KW-0560">Oxidoreductase</keyword>
<evidence type="ECO:0000256" key="6">
    <source>
        <dbReference type="SAM" id="Phobius"/>
    </source>
</evidence>
<feature type="transmembrane region" description="Helical" evidence="6">
    <location>
        <begin position="14"/>
        <end position="38"/>
    </location>
</feature>
<evidence type="ECO:0000259" key="7">
    <source>
        <dbReference type="PROSITE" id="PS51352"/>
    </source>
</evidence>
<dbReference type="Pfam" id="PF13462">
    <property type="entry name" value="Thioredoxin_4"/>
    <property type="match status" value="1"/>
</dbReference>
<feature type="domain" description="Thioredoxin" evidence="7">
    <location>
        <begin position="45"/>
        <end position="201"/>
    </location>
</feature>
<dbReference type="PANTHER" id="PTHR13887:SF14">
    <property type="entry name" value="DISULFIDE BOND FORMATION PROTEIN D"/>
    <property type="match status" value="1"/>
</dbReference>
<keyword evidence="6" id="KW-0472">Membrane</keyword>
<dbReference type="InterPro" id="IPR012336">
    <property type="entry name" value="Thioredoxin-like_fold"/>
</dbReference>
<organism evidence="8 9">
    <name type="scientific">Saccharopolyspora erythraea</name>
    <name type="common">Streptomyces erythraeus</name>
    <dbReference type="NCBI Taxonomy" id="1836"/>
    <lineage>
        <taxon>Bacteria</taxon>
        <taxon>Bacillati</taxon>
        <taxon>Actinomycetota</taxon>
        <taxon>Actinomycetes</taxon>
        <taxon>Pseudonocardiales</taxon>
        <taxon>Pseudonocardiaceae</taxon>
        <taxon>Saccharopolyspora</taxon>
    </lineage>
</organism>
<evidence type="ECO:0000313" key="8">
    <source>
        <dbReference type="EMBL" id="GAA0548297.1"/>
    </source>
</evidence>
<keyword evidence="6" id="KW-0812">Transmembrane</keyword>
<keyword evidence="2" id="KW-0732">Signal</keyword>
<comment type="similarity">
    <text evidence="1">Belongs to the thioredoxin family. DsbA subfamily.</text>
</comment>
<dbReference type="InterPro" id="IPR013766">
    <property type="entry name" value="Thioredoxin_domain"/>
</dbReference>
<dbReference type="RefSeq" id="WP_009948232.1">
    <property type="nucleotide sequence ID" value="NZ_BAAAGS010000045.1"/>
</dbReference>
<evidence type="ECO:0000256" key="5">
    <source>
        <dbReference type="ARBA" id="ARBA00023284"/>
    </source>
</evidence>
<comment type="caution">
    <text evidence="8">The sequence shown here is derived from an EMBL/GenBank/DDBJ whole genome shotgun (WGS) entry which is preliminary data.</text>
</comment>
<keyword evidence="4" id="KW-1015">Disulfide bond</keyword>
<gene>
    <name evidence="8" type="ORF">GCM10009533_53760</name>
</gene>
<dbReference type="InterPro" id="IPR036249">
    <property type="entry name" value="Thioredoxin-like_sf"/>
</dbReference>
<keyword evidence="6" id="KW-1133">Transmembrane helix</keyword>
<dbReference type="EMBL" id="BAAAGS010000045">
    <property type="protein sequence ID" value="GAA0548297.1"/>
    <property type="molecule type" value="Genomic_DNA"/>
</dbReference>